<feature type="compositionally biased region" description="Basic and acidic residues" evidence="1">
    <location>
        <begin position="8"/>
        <end position="45"/>
    </location>
</feature>
<protein>
    <submittedName>
        <fullName evidence="2">Uncharacterized protein</fullName>
    </submittedName>
</protein>
<dbReference type="EMBL" id="GGEC01072204">
    <property type="protein sequence ID" value="MBX52688.1"/>
    <property type="molecule type" value="Transcribed_RNA"/>
</dbReference>
<sequence length="51" mass="6213">MKNKLSCKIRDEKRKLGSKENKMNKTKKEEMEKRAEKKFQDRKMEAMNSIH</sequence>
<proteinExistence type="predicted"/>
<reference evidence="2" key="1">
    <citation type="submission" date="2018-02" db="EMBL/GenBank/DDBJ databases">
        <title>Rhizophora mucronata_Transcriptome.</title>
        <authorList>
            <person name="Meera S.P."/>
            <person name="Sreeshan A."/>
            <person name="Augustine A."/>
        </authorList>
    </citation>
    <scope>NUCLEOTIDE SEQUENCE</scope>
    <source>
        <tissue evidence="2">Leaf</tissue>
    </source>
</reference>
<evidence type="ECO:0000256" key="1">
    <source>
        <dbReference type="SAM" id="MobiDB-lite"/>
    </source>
</evidence>
<evidence type="ECO:0000313" key="2">
    <source>
        <dbReference type="EMBL" id="MBX52688.1"/>
    </source>
</evidence>
<name>A0A2P2PD61_RHIMU</name>
<dbReference type="AlphaFoldDB" id="A0A2P2PD61"/>
<feature type="region of interest" description="Disordered" evidence="1">
    <location>
        <begin position="1"/>
        <end position="51"/>
    </location>
</feature>
<organism evidence="2">
    <name type="scientific">Rhizophora mucronata</name>
    <name type="common">Asiatic mangrove</name>
    <dbReference type="NCBI Taxonomy" id="61149"/>
    <lineage>
        <taxon>Eukaryota</taxon>
        <taxon>Viridiplantae</taxon>
        <taxon>Streptophyta</taxon>
        <taxon>Embryophyta</taxon>
        <taxon>Tracheophyta</taxon>
        <taxon>Spermatophyta</taxon>
        <taxon>Magnoliopsida</taxon>
        <taxon>eudicotyledons</taxon>
        <taxon>Gunneridae</taxon>
        <taxon>Pentapetalae</taxon>
        <taxon>rosids</taxon>
        <taxon>fabids</taxon>
        <taxon>Malpighiales</taxon>
        <taxon>Rhizophoraceae</taxon>
        <taxon>Rhizophora</taxon>
    </lineage>
</organism>
<accession>A0A2P2PD61</accession>